<gene>
    <name evidence="1" type="ORF">M9H77_26970</name>
</gene>
<dbReference type="Proteomes" id="UP001060085">
    <property type="component" value="Linkage Group LG06"/>
</dbReference>
<reference evidence="2" key="1">
    <citation type="journal article" date="2023" name="Nat. Plants">
        <title>Single-cell RNA sequencing provides a high-resolution roadmap for understanding the multicellular compartmentation of specialized metabolism.</title>
        <authorList>
            <person name="Sun S."/>
            <person name="Shen X."/>
            <person name="Li Y."/>
            <person name="Li Y."/>
            <person name="Wang S."/>
            <person name="Li R."/>
            <person name="Zhang H."/>
            <person name="Shen G."/>
            <person name="Guo B."/>
            <person name="Wei J."/>
            <person name="Xu J."/>
            <person name="St-Pierre B."/>
            <person name="Chen S."/>
            <person name="Sun C."/>
        </authorList>
    </citation>
    <scope>NUCLEOTIDE SEQUENCE [LARGE SCALE GENOMIC DNA]</scope>
</reference>
<protein>
    <submittedName>
        <fullName evidence="1">Uncharacterized protein</fullName>
    </submittedName>
</protein>
<name>A0ACC0ACL7_CATRO</name>
<accession>A0ACC0ACL7</accession>
<sequence length="336" mass="37779">MVPDACDTRLDLYRIQFRRNDHTYWGTQHASHIEAWYEWRLRVRDGPAIDAEVLSYPSNEYIRWYRGITKVYIGNLTNRDTRSHGYQPAGVDRRMMEVDDMASVVIQQPPTDHSQMAVYVKKVQTIIRRCMVSIGSTLGCNPSQHDIQQTFPVQPSRRRPREHVPDRGTHGVKRSTRRQPDRGAGDGRLPIPPFPYRHEHFDPGHVEVERGEGSGGGQLTVDPFHSPNLNIPSFSLDLTPASQSLPSGSGTSQTPPPHDLGFASFQAPHSTSFGFFGFHAPPLPGTAVSSTPHQPISQAYSSDEEERADDMDGVQHYGFGHRVGKKTTRFTSSDWP</sequence>
<keyword evidence="2" id="KW-1185">Reference proteome</keyword>
<proteinExistence type="predicted"/>
<evidence type="ECO:0000313" key="1">
    <source>
        <dbReference type="EMBL" id="KAI5658177.1"/>
    </source>
</evidence>
<comment type="caution">
    <text evidence="1">The sequence shown here is derived from an EMBL/GenBank/DDBJ whole genome shotgun (WGS) entry which is preliminary data.</text>
</comment>
<dbReference type="EMBL" id="CM044706">
    <property type="protein sequence ID" value="KAI5658177.1"/>
    <property type="molecule type" value="Genomic_DNA"/>
</dbReference>
<evidence type="ECO:0000313" key="2">
    <source>
        <dbReference type="Proteomes" id="UP001060085"/>
    </source>
</evidence>
<organism evidence="1 2">
    <name type="scientific">Catharanthus roseus</name>
    <name type="common">Madagascar periwinkle</name>
    <name type="synonym">Vinca rosea</name>
    <dbReference type="NCBI Taxonomy" id="4058"/>
    <lineage>
        <taxon>Eukaryota</taxon>
        <taxon>Viridiplantae</taxon>
        <taxon>Streptophyta</taxon>
        <taxon>Embryophyta</taxon>
        <taxon>Tracheophyta</taxon>
        <taxon>Spermatophyta</taxon>
        <taxon>Magnoliopsida</taxon>
        <taxon>eudicotyledons</taxon>
        <taxon>Gunneridae</taxon>
        <taxon>Pentapetalae</taxon>
        <taxon>asterids</taxon>
        <taxon>lamiids</taxon>
        <taxon>Gentianales</taxon>
        <taxon>Apocynaceae</taxon>
        <taxon>Rauvolfioideae</taxon>
        <taxon>Vinceae</taxon>
        <taxon>Catharanthinae</taxon>
        <taxon>Catharanthus</taxon>
    </lineage>
</organism>